<feature type="compositionally biased region" description="Pro residues" evidence="1">
    <location>
        <begin position="85"/>
        <end position="97"/>
    </location>
</feature>
<dbReference type="SUPFAM" id="SSF101447">
    <property type="entry name" value="Formin homology 2 domain (FH2 domain)"/>
    <property type="match status" value="1"/>
</dbReference>
<reference evidence="2" key="1">
    <citation type="submission" date="2015-07" db="EMBL/GenBank/DDBJ databases">
        <title>MeaNS - Measles Nucleotide Surveillance Program.</title>
        <authorList>
            <person name="Tran T."/>
            <person name="Druce J."/>
        </authorList>
    </citation>
    <scope>NUCLEOTIDE SEQUENCE</scope>
    <source>
        <strain evidence="2">UCB-OBI-ISO-001</strain>
        <tissue evidence="2">Gonad</tissue>
    </source>
</reference>
<gene>
    <name evidence="2" type="ORF">OCBIM_22022989mg</name>
</gene>
<feature type="compositionally biased region" description="Basic residues" evidence="1">
    <location>
        <begin position="105"/>
        <end position="134"/>
    </location>
</feature>
<name>A0A0L8H3S7_OCTBM</name>
<feature type="region of interest" description="Disordered" evidence="1">
    <location>
        <begin position="68"/>
        <end position="135"/>
    </location>
</feature>
<evidence type="ECO:0000313" key="2">
    <source>
        <dbReference type="EMBL" id="KOF83933.1"/>
    </source>
</evidence>
<organism evidence="2">
    <name type="scientific">Octopus bimaculoides</name>
    <name type="common">California two-spotted octopus</name>
    <dbReference type="NCBI Taxonomy" id="37653"/>
    <lineage>
        <taxon>Eukaryota</taxon>
        <taxon>Metazoa</taxon>
        <taxon>Spiralia</taxon>
        <taxon>Lophotrochozoa</taxon>
        <taxon>Mollusca</taxon>
        <taxon>Cephalopoda</taxon>
        <taxon>Coleoidea</taxon>
        <taxon>Octopodiformes</taxon>
        <taxon>Octopoda</taxon>
        <taxon>Incirrata</taxon>
        <taxon>Octopodidae</taxon>
        <taxon>Octopus</taxon>
    </lineage>
</organism>
<evidence type="ECO:0000256" key="1">
    <source>
        <dbReference type="SAM" id="MobiDB-lite"/>
    </source>
</evidence>
<feature type="compositionally biased region" description="Pro residues" evidence="1">
    <location>
        <begin position="68"/>
        <end position="77"/>
    </location>
</feature>
<accession>A0A0L8H3S7</accession>
<dbReference type="EMBL" id="KQ419334">
    <property type="protein sequence ID" value="KOF83933.1"/>
    <property type="molecule type" value="Genomic_DNA"/>
</dbReference>
<sequence>MPFWHAFRHTPRSQLSQNKNVIRCVIREHNIAEDSALYRFLLWRVRNLVLIRWWCCILKRHGILSPPPPPPPPPPTQSPAASPQPYLPPAPAPPTTAPPALQTPQHHHHHNHIYHQHGHHQPQHHQHYKHHRRGDRQNDLWRGQVTVLSLRVNWTGINRFCIDTNTVIHCTRFRKSWLLEAN</sequence>
<protein>
    <submittedName>
        <fullName evidence="2">Uncharacterized protein</fullName>
    </submittedName>
</protein>
<proteinExistence type="predicted"/>
<dbReference type="AlphaFoldDB" id="A0A0L8H3S7"/>